<dbReference type="PANTHER" id="PTHR30477:SF0">
    <property type="entry name" value="METAL TRANSPORT SYSTEM MEMBRANE PROTEIN TM_0125-RELATED"/>
    <property type="match status" value="1"/>
</dbReference>
<keyword evidence="4 6" id="KW-1133">Transmembrane helix</keyword>
<feature type="transmembrane region" description="Helical" evidence="6">
    <location>
        <begin position="131"/>
        <end position="150"/>
    </location>
</feature>
<feature type="transmembrane region" description="Helical" evidence="6">
    <location>
        <begin position="180"/>
        <end position="202"/>
    </location>
</feature>
<dbReference type="EMBL" id="JBHTBF010000001">
    <property type="protein sequence ID" value="MFC7315852.1"/>
    <property type="molecule type" value="Genomic_DNA"/>
</dbReference>
<dbReference type="AlphaFoldDB" id="A0ABD6A6U5"/>
<evidence type="ECO:0000256" key="2">
    <source>
        <dbReference type="ARBA" id="ARBA00008034"/>
    </source>
</evidence>
<evidence type="ECO:0000313" key="7">
    <source>
        <dbReference type="EMBL" id="MFC7315852.1"/>
    </source>
</evidence>
<dbReference type="SUPFAM" id="SSF81345">
    <property type="entry name" value="ABC transporter involved in vitamin B12 uptake, BtuC"/>
    <property type="match status" value="1"/>
</dbReference>
<reference evidence="7 8" key="1">
    <citation type="journal article" date="2019" name="Int. J. Syst. Evol. Microbiol.">
        <title>The Global Catalogue of Microorganisms (GCM) 10K type strain sequencing project: providing services to taxonomists for standard genome sequencing and annotation.</title>
        <authorList>
            <consortium name="The Broad Institute Genomics Platform"/>
            <consortium name="The Broad Institute Genome Sequencing Center for Infectious Disease"/>
            <person name="Wu L."/>
            <person name="Ma J."/>
        </authorList>
    </citation>
    <scope>NUCLEOTIDE SEQUENCE [LARGE SCALE GENOMIC DNA]</scope>
    <source>
        <strain evidence="7 8">PSR21</strain>
    </source>
</reference>
<feature type="transmembrane region" description="Helical" evidence="6">
    <location>
        <begin position="106"/>
        <end position="124"/>
    </location>
</feature>
<dbReference type="GeneID" id="79314830"/>
<keyword evidence="8" id="KW-1185">Reference proteome</keyword>
<dbReference type="RefSeq" id="WP_276305253.1">
    <property type="nucleotide sequence ID" value="NZ_CP119992.1"/>
</dbReference>
<feature type="transmembrane region" description="Helical" evidence="6">
    <location>
        <begin position="82"/>
        <end position="100"/>
    </location>
</feature>
<comment type="similarity">
    <text evidence="2">Belongs to the ABC-3 integral membrane protein family.</text>
</comment>
<feature type="transmembrane region" description="Helical" evidence="6">
    <location>
        <begin position="52"/>
        <end position="70"/>
    </location>
</feature>
<comment type="caution">
    <text evidence="7">The sequence shown here is derived from an EMBL/GenBank/DDBJ whole genome shotgun (WGS) entry which is preliminary data.</text>
</comment>
<sequence length="330" mass="33576">MTAPTLLAALAAPGPLEALFDRALSLFGGVSCAAGRVAIGGDVFCAGYMQQALLAGLCVGVIAPLIGTFLVHRRLAFIGDTLAHTAFAGVAVGLLLGASLDAPVSPYAAALVVAVLSALLVQAIAEYTDAYGDVAMAIVLSGGFALGTVLMSLDSGGLSVGITDYLFGSLSLVTRANVGLLVVLTLIVVGAVALAYRPLVYLTFDETAARVAGVNVRRHERLLVVLTALVVVAAMQIMGVILVAAMLVVPVAAAAQVATSFRQSLALSVVAAELAVVSGIVVSYYFGLQESGIIVLIAIGVFAFAAAAARIGVPERAASLLREVDDRRVR</sequence>
<proteinExistence type="inferred from homology"/>
<evidence type="ECO:0000313" key="8">
    <source>
        <dbReference type="Proteomes" id="UP001596547"/>
    </source>
</evidence>
<dbReference type="PANTHER" id="PTHR30477">
    <property type="entry name" value="ABC-TRANSPORTER METAL-BINDING PROTEIN"/>
    <property type="match status" value="1"/>
</dbReference>
<keyword evidence="3 6" id="KW-0812">Transmembrane</keyword>
<dbReference type="InterPro" id="IPR001626">
    <property type="entry name" value="ABC_TroCD"/>
</dbReference>
<evidence type="ECO:0000256" key="3">
    <source>
        <dbReference type="ARBA" id="ARBA00022692"/>
    </source>
</evidence>
<evidence type="ECO:0000256" key="5">
    <source>
        <dbReference type="ARBA" id="ARBA00023136"/>
    </source>
</evidence>
<dbReference type="InterPro" id="IPR037294">
    <property type="entry name" value="ABC_BtuC-like"/>
</dbReference>
<evidence type="ECO:0000256" key="6">
    <source>
        <dbReference type="SAM" id="Phobius"/>
    </source>
</evidence>
<gene>
    <name evidence="7" type="ORF">ACFQPE_03460</name>
</gene>
<organism evidence="7 8">
    <name type="scientific">Halomarina halobia</name>
    <dbReference type="NCBI Taxonomy" id="3033386"/>
    <lineage>
        <taxon>Archaea</taxon>
        <taxon>Methanobacteriati</taxon>
        <taxon>Methanobacteriota</taxon>
        <taxon>Stenosarchaea group</taxon>
        <taxon>Halobacteria</taxon>
        <taxon>Halobacteriales</taxon>
        <taxon>Natronomonadaceae</taxon>
        <taxon>Halomarina</taxon>
    </lineage>
</organism>
<dbReference type="Proteomes" id="UP001596547">
    <property type="component" value="Unassembled WGS sequence"/>
</dbReference>
<dbReference type="Gene3D" id="1.10.3470.10">
    <property type="entry name" value="ABC transporter involved in vitamin B12 uptake, BtuC"/>
    <property type="match status" value="1"/>
</dbReference>
<name>A0ABD6A6U5_9EURY</name>
<dbReference type="GO" id="GO:0016020">
    <property type="term" value="C:membrane"/>
    <property type="evidence" value="ECO:0007669"/>
    <property type="project" value="UniProtKB-SubCell"/>
</dbReference>
<feature type="transmembrane region" description="Helical" evidence="6">
    <location>
        <begin position="222"/>
        <end position="253"/>
    </location>
</feature>
<protein>
    <submittedName>
        <fullName evidence="7">Metal ABC transporter permease</fullName>
    </submittedName>
</protein>
<accession>A0ABD6A6U5</accession>
<feature type="transmembrane region" description="Helical" evidence="6">
    <location>
        <begin position="292"/>
        <end position="313"/>
    </location>
</feature>
<evidence type="ECO:0000256" key="4">
    <source>
        <dbReference type="ARBA" id="ARBA00022989"/>
    </source>
</evidence>
<keyword evidence="5 6" id="KW-0472">Membrane</keyword>
<comment type="subcellular location">
    <subcellularLocation>
        <location evidence="1">Membrane</location>
        <topology evidence="1">Multi-pass membrane protein</topology>
    </subcellularLocation>
</comment>
<dbReference type="Pfam" id="PF00950">
    <property type="entry name" value="ABC-3"/>
    <property type="match status" value="1"/>
</dbReference>
<evidence type="ECO:0000256" key="1">
    <source>
        <dbReference type="ARBA" id="ARBA00004141"/>
    </source>
</evidence>
<feature type="transmembrane region" description="Helical" evidence="6">
    <location>
        <begin position="265"/>
        <end position="286"/>
    </location>
</feature>